<evidence type="ECO:0000256" key="3">
    <source>
        <dbReference type="SAM" id="MobiDB-lite"/>
    </source>
</evidence>
<protein>
    <recommendedName>
        <fullName evidence="5">F-box domain-containing protein</fullName>
    </recommendedName>
</protein>
<evidence type="ECO:0000259" key="5">
    <source>
        <dbReference type="PROSITE" id="PS50181"/>
    </source>
</evidence>
<dbReference type="InterPro" id="IPR001810">
    <property type="entry name" value="F-box_dom"/>
</dbReference>
<name>A0A8E2EB29_9PEZI</name>
<gene>
    <name evidence="6" type="ORF">K432DRAFT_381939</name>
</gene>
<feature type="repeat" description="RCC1" evidence="2">
    <location>
        <begin position="83"/>
        <end position="155"/>
    </location>
</feature>
<dbReference type="EMBL" id="KV744948">
    <property type="protein sequence ID" value="OCK80721.1"/>
    <property type="molecule type" value="Genomic_DNA"/>
</dbReference>
<dbReference type="OrthoDB" id="61110at2759"/>
<dbReference type="AlphaFoldDB" id="A0A8E2EB29"/>
<organism evidence="6 7">
    <name type="scientific">Lepidopterella palustris CBS 459.81</name>
    <dbReference type="NCBI Taxonomy" id="1314670"/>
    <lineage>
        <taxon>Eukaryota</taxon>
        <taxon>Fungi</taxon>
        <taxon>Dikarya</taxon>
        <taxon>Ascomycota</taxon>
        <taxon>Pezizomycotina</taxon>
        <taxon>Dothideomycetes</taxon>
        <taxon>Pleosporomycetidae</taxon>
        <taxon>Mytilinidiales</taxon>
        <taxon>Argynnaceae</taxon>
        <taxon>Lepidopterella</taxon>
    </lineage>
</organism>
<evidence type="ECO:0000313" key="7">
    <source>
        <dbReference type="Proteomes" id="UP000250266"/>
    </source>
</evidence>
<dbReference type="InterPro" id="IPR000408">
    <property type="entry name" value="Reg_chr_condens"/>
</dbReference>
<dbReference type="Pfam" id="PF00646">
    <property type="entry name" value="F-box"/>
    <property type="match status" value="1"/>
</dbReference>
<dbReference type="Gene3D" id="1.20.1280.50">
    <property type="match status" value="1"/>
</dbReference>
<dbReference type="InterPro" id="IPR009091">
    <property type="entry name" value="RCC1/BLIP-II"/>
</dbReference>
<dbReference type="CDD" id="cd09917">
    <property type="entry name" value="F-box_SF"/>
    <property type="match status" value="1"/>
</dbReference>
<feature type="domain" description="F-box" evidence="5">
    <location>
        <begin position="5"/>
        <end position="52"/>
    </location>
</feature>
<dbReference type="InterPro" id="IPR051210">
    <property type="entry name" value="Ub_ligase/GEF_domain"/>
</dbReference>
<evidence type="ECO:0000256" key="1">
    <source>
        <dbReference type="ARBA" id="ARBA00022737"/>
    </source>
</evidence>
<keyword evidence="1" id="KW-0677">Repeat</keyword>
<dbReference type="InterPro" id="IPR036047">
    <property type="entry name" value="F-box-like_dom_sf"/>
</dbReference>
<evidence type="ECO:0000256" key="4">
    <source>
        <dbReference type="SAM" id="SignalP"/>
    </source>
</evidence>
<sequence length="702" mass="78886">MAERILSLTNLPIDILVLVLPYLDASSFLNLCVTCKGFQNSIRLDSTYWSHATRTTFRVPNQPVVQSDGQRWYKMYRRLFTQSKVFTWGSNTHQCLGHSSIPVAPTSNRRGILRPRFTHAGTNAPYPKEMKDTADLGIISDMQCGGWSTTLLTSKGQLYTFGVLDGLSFPHVYGDNGTGSRKQLKYPLGFPQSSDRYESSVAIRQFSSGRSHVLGLSDSGRIWSWYDATQSSLHVKFLHIDINEDSANTEAGPTGTEQSRLAGRVRKVVAGWSLSSAYIYGTGIILWSPVRRPHGQDDLDTMLVMASVVVPKTNYQRRTHYSRESDQDHALGEEVGSVVNFLLLEHFVVFATDIGKVFSARIFWDGDDGSVPEIMELKALRNGKGTASDVQGSFRSFAVFKNGEVTIAYQSYLEACWESRLDDFEQNEIPGLMKIPALQHKDVISVAFGDYHFHALHSTGHITSYGKEPQGCGTLGLGGPGPDDTAHLRGVQYSRLNVDGNLIRHAYTNGRQVWFEPEKWQWMKFMSMGGKDLDEAKDRRNMVMHDEDAQGEVSEWFEQEGRDWDKHAELQEYNEDGLGAYFALSISAAGWHSGALVLVNENLASRLKAWCTMVDPPSTESKNVAENKGNNEDVNSDATPTERARRTNIMRDMISPGKGLKYRWANDSFPRLQLSDGREMPGQIPFSEWKYGRPRWQLNIDI</sequence>
<accession>A0A8E2EB29</accession>
<reference evidence="6 7" key="1">
    <citation type="journal article" date="2016" name="Nat. Commun.">
        <title>Ectomycorrhizal ecology is imprinted in the genome of the dominant symbiotic fungus Cenococcum geophilum.</title>
        <authorList>
            <consortium name="DOE Joint Genome Institute"/>
            <person name="Peter M."/>
            <person name="Kohler A."/>
            <person name="Ohm R.A."/>
            <person name="Kuo A."/>
            <person name="Krutzmann J."/>
            <person name="Morin E."/>
            <person name="Arend M."/>
            <person name="Barry K.W."/>
            <person name="Binder M."/>
            <person name="Choi C."/>
            <person name="Clum A."/>
            <person name="Copeland A."/>
            <person name="Grisel N."/>
            <person name="Haridas S."/>
            <person name="Kipfer T."/>
            <person name="LaButti K."/>
            <person name="Lindquist E."/>
            <person name="Lipzen A."/>
            <person name="Maire R."/>
            <person name="Meier B."/>
            <person name="Mihaltcheva S."/>
            <person name="Molinier V."/>
            <person name="Murat C."/>
            <person name="Poggeler S."/>
            <person name="Quandt C.A."/>
            <person name="Sperisen C."/>
            <person name="Tritt A."/>
            <person name="Tisserant E."/>
            <person name="Crous P.W."/>
            <person name="Henrissat B."/>
            <person name="Nehls U."/>
            <person name="Egli S."/>
            <person name="Spatafora J.W."/>
            <person name="Grigoriev I.V."/>
            <person name="Martin F.M."/>
        </authorList>
    </citation>
    <scope>NUCLEOTIDE SEQUENCE [LARGE SCALE GENOMIC DNA]</scope>
    <source>
        <strain evidence="6 7">CBS 459.81</strain>
    </source>
</reference>
<dbReference type="Gene3D" id="2.130.10.30">
    <property type="entry name" value="Regulator of chromosome condensation 1/beta-lactamase-inhibitor protein II"/>
    <property type="match status" value="1"/>
</dbReference>
<feature type="region of interest" description="Disordered" evidence="3">
    <location>
        <begin position="617"/>
        <end position="646"/>
    </location>
</feature>
<feature type="chain" id="PRO_5034582250" description="F-box domain-containing protein" evidence="4">
    <location>
        <begin position="26"/>
        <end position="702"/>
    </location>
</feature>
<feature type="signal peptide" evidence="4">
    <location>
        <begin position="1"/>
        <end position="25"/>
    </location>
</feature>
<keyword evidence="7" id="KW-1185">Reference proteome</keyword>
<dbReference type="PROSITE" id="PS50181">
    <property type="entry name" value="FBOX"/>
    <property type="match status" value="1"/>
</dbReference>
<dbReference type="PANTHER" id="PTHR22870">
    <property type="entry name" value="REGULATOR OF CHROMOSOME CONDENSATION"/>
    <property type="match status" value="1"/>
</dbReference>
<dbReference type="SUPFAM" id="SSF50985">
    <property type="entry name" value="RCC1/BLIP-II"/>
    <property type="match status" value="1"/>
</dbReference>
<evidence type="ECO:0000256" key="2">
    <source>
        <dbReference type="PROSITE-ProRule" id="PRU00235"/>
    </source>
</evidence>
<dbReference type="PROSITE" id="PS50012">
    <property type="entry name" value="RCC1_3"/>
    <property type="match status" value="1"/>
</dbReference>
<dbReference type="SUPFAM" id="SSF81383">
    <property type="entry name" value="F-box domain"/>
    <property type="match status" value="1"/>
</dbReference>
<proteinExistence type="predicted"/>
<keyword evidence="4" id="KW-0732">Signal</keyword>
<dbReference type="Proteomes" id="UP000250266">
    <property type="component" value="Unassembled WGS sequence"/>
</dbReference>
<dbReference type="PANTHER" id="PTHR22870:SF408">
    <property type="entry name" value="OS09G0560450 PROTEIN"/>
    <property type="match status" value="1"/>
</dbReference>
<evidence type="ECO:0000313" key="6">
    <source>
        <dbReference type="EMBL" id="OCK80721.1"/>
    </source>
</evidence>